<dbReference type="Proteomes" id="UP000694523">
    <property type="component" value="Unplaced"/>
</dbReference>
<dbReference type="GO" id="GO:0031210">
    <property type="term" value="F:phosphatidylcholine binding"/>
    <property type="evidence" value="ECO:0007669"/>
    <property type="project" value="TreeGrafter"/>
</dbReference>
<protein>
    <submittedName>
        <fullName evidence="3">Phosphatidylinositol transfer protein, alpha a</fullName>
    </submittedName>
</protein>
<dbReference type="InterPro" id="IPR001666">
    <property type="entry name" value="PI_transfer"/>
</dbReference>
<reference evidence="3" key="1">
    <citation type="submission" date="2025-08" db="UniProtKB">
        <authorList>
            <consortium name="Ensembl"/>
        </authorList>
    </citation>
    <scope>IDENTIFICATION</scope>
</reference>
<dbReference type="AlphaFoldDB" id="A0A8C6U0L3"/>
<feature type="compositionally biased region" description="Basic and acidic residues" evidence="1">
    <location>
        <begin position="248"/>
        <end position="258"/>
    </location>
</feature>
<dbReference type="GO" id="GO:0008526">
    <property type="term" value="F:phosphatidylinositol transfer activity"/>
    <property type="evidence" value="ECO:0007669"/>
    <property type="project" value="TreeGrafter"/>
</dbReference>
<sequence>MLIHEFRILLPISVEEYKVAQLYAVAEASKGETGGGEGVEVLANEPYKNGDEEGQFTHKIYHTQSKVPGWIRALAPKGALEIHEKAWNAYPYCRTVLTNEYMGDQFTIEIITSHRPDFGNHENVHGLEEAQWQSCKVVEIDIASDLGEPKDYKEDEDPSKFKSLRTGRGPLSIGWQRALVTDGTPHMCCYKLVKAEFKWRMFQGKVESAIQKMEKRLFTNFHRKLFCTMDSWYGMTMDDIRKMEEETKKELDEMRNIGEAKVGPGNPGGPPSPTNPVEPGGPGLPRRPTEPVRPFGPGRATVR</sequence>
<feature type="domain" description="Phosphatidylinositol transfer protein N-terminal" evidence="2">
    <location>
        <begin position="1"/>
        <end position="249"/>
    </location>
</feature>
<dbReference type="PANTHER" id="PTHR10658">
    <property type="entry name" value="PHOSPHATIDYLINOSITOL TRANSFER PROTEIN"/>
    <property type="match status" value="1"/>
</dbReference>
<feature type="compositionally biased region" description="Pro residues" evidence="1">
    <location>
        <begin position="267"/>
        <end position="276"/>
    </location>
</feature>
<dbReference type="InterPro" id="IPR023393">
    <property type="entry name" value="START-like_dom_sf"/>
</dbReference>
<name>A0A8C6U0L3_9GOBI</name>
<dbReference type="GO" id="GO:0035091">
    <property type="term" value="F:phosphatidylinositol binding"/>
    <property type="evidence" value="ECO:0007669"/>
    <property type="project" value="TreeGrafter"/>
</dbReference>
<organism evidence="3 4">
    <name type="scientific">Neogobius melanostomus</name>
    <name type="common">round goby</name>
    <dbReference type="NCBI Taxonomy" id="47308"/>
    <lineage>
        <taxon>Eukaryota</taxon>
        <taxon>Metazoa</taxon>
        <taxon>Chordata</taxon>
        <taxon>Craniata</taxon>
        <taxon>Vertebrata</taxon>
        <taxon>Euteleostomi</taxon>
        <taxon>Actinopterygii</taxon>
        <taxon>Neopterygii</taxon>
        <taxon>Teleostei</taxon>
        <taxon>Neoteleostei</taxon>
        <taxon>Acanthomorphata</taxon>
        <taxon>Gobiaria</taxon>
        <taxon>Gobiiformes</taxon>
        <taxon>Gobioidei</taxon>
        <taxon>Gobiidae</taxon>
        <taxon>Benthophilinae</taxon>
        <taxon>Neogobiini</taxon>
        <taxon>Neogobius</taxon>
    </lineage>
</organism>
<dbReference type="PANTHER" id="PTHR10658:SF11">
    <property type="entry name" value="VIBRATOR, ISOFORM B"/>
    <property type="match status" value="1"/>
</dbReference>
<dbReference type="PRINTS" id="PR00391">
    <property type="entry name" value="PITRANSFER"/>
</dbReference>
<dbReference type="Pfam" id="PF02121">
    <property type="entry name" value="IP_trans"/>
    <property type="match status" value="1"/>
</dbReference>
<evidence type="ECO:0000313" key="3">
    <source>
        <dbReference type="Ensembl" id="ENSNMLP00000029423.1"/>
    </source>
</evidence>
<dbReference type="GO" id="GO:0005737">
    <property type="term" value="C:cytoplasm"/>
    <property type="evidence" value="ECO:0007669"/>
    <property type="project" value="UniProtKB-ARBA"/>
</dbReference>
<reference evidence="3" key="2">
    <citation type="submission" date="2025-09" db="UniProtKB">
        <authorList>
            <consortium name="Ensembl"/>
        </authorList>
    </citation>
    <scope>IDENTIFICATION</scope>
</reference>
<dbReference type="FunFam" id="3.30.530.20:FF:000028">
    <property type="entry name" value="Phosphatidylinositol transfer protein 5"/>
    <property type="match status" value="1"/>
</dbReference>
<evidence type="ECO:0000313" key="4">
    <source>
        <dbReference type="Proteomes" id="UP000694523"/>
    </source>
</evidence>
<dbReference type="GO" id="GO:0008525">
    <property type="term" value="F:phosphatidylcholine transporter activity"/>
    <property type="evidence" value="ECO:0007669"/>
    <property type="project" value="TreeGrafter"/>
</dbReference>
<keyword evidence="4" id="KW-1185">Reference proteome</keyword>
<dbReference type="GO" id="GO:0071944">
    <property type="term" value="C:cell periphery"/>
    <property type="evidence" value="ECO:0007669"/>
    <property type="project" value="UniProtKB-ARBA"/>
</dbReference>
<evidence type="ECO:0000259" key="2">
    <source>
        <dbReference type="Pfam" id="PF02121"/>
    </source>
</evidence>
<evidence type="ECO:0000256" key="1">
    <source>
        <dbReference type="SAM" id="MobiDB-lite"/>
    </source>
</evidence>
<proteinExistence type="predicted"/>
<dbReference type="Gene3D" id="3.30.530.20">
    <property type="match status" value="1"/>
</dbReference>
<feature type="region of interest" description="Disordered" evidence="1">
    <location>
        <begin position="248"/>
        <end position="303"/>
    </location>
</feature>
<accession>A0A8C6U0L3</accession>
<dbReference type="InterPro" id="IPR055261">
    <property type="entry name" value="PI_transfer_N"/>
</dbReference>
<dbReference type="SUPFAM" id="SSF55961">
    <property type="entry name" value="Bet v1-like"/>
    <property type="match status" value="1"/>
</dbReference>
<dbReference type="Ensembl" id="ENSNMLT00000032811.1">
    <property type="protein sequence ID" value="ENSNMLP00000029423.1"/>
    <property type="gene ID" value="ENSNMLG00000018605.1"/>
</dbReference>